<evidence type="ECO:0000256" key="4">
    <source>
        <dbReference type="ARBA" id="ARBA00023295"/>
    </source>
</evidence>
<dbReference type="KEGG" id="pfp:PFL1_02713"/>
<evidence type="ECO:0000313" key="5">
    <source>
        <dbReference type="EMBL" id="EPQ29494.1"/>
    </source>
</evidence>
<dbReference type="GeneID" id="19316829"/>
<dbReference type="Gene3D" id="1.50.10.10">
    <property type="match status" value="1"/>
</dbReference>
<dbReference type="InterPro" id="IPR012341">
    <property type="entry name" value="6hp_glycosidase-like_sf"/>
</dbReference>
<protein>
    <submittedName>
        <fullName evidence="5">Uncharacterized protein</fullName>
    </submittedName>
</protein>
<proteinExistence type="inferred from homology"/>
<organism evidence="5 6">
    <name type="scientific">Pseudozyma flocculosa PF-1</name>
    <dbReference type="NCBI Taxonomy" id="1277687"/>
    <lineage>
        <taxon>Eukaryota</taxon>
        <taxon>Fungi</taxon>
        <taxon>Dikarya</taxon>
        <taxon>Basidiomycota</taxon>
        <taxon>Ustilaginomycotina</taxon>
        <taxon>Ustilaginomycetes</taxon>
        <taxon>Ustilaginales</taxon>
        <taxon>Ustilaginaceae</taxon>
        <taxon>Pseudozyma</taxon>
    </lineage>
</organism>
<dbReference type="EMBL" id="KE361630">
    <property type="protein sequence ID" value="EPQ29494.1"/>
    <property type="molecule type" value="Genomic_DNA"/>
</dbReference>
<dbReference type="SUPFAM" id="SSF48208">
    <property type="entry name" value="Six-hairpin glycosidases"/>
    <property type="match status" value="1"/>
</dbReference>
<evidence type="ECO:0000256" key="2">
    <source>
        <dbReference type="ARBA" id="ARBA00022729"/>
    </source>
</evidence>
<reference evidence="5 6" key="1">
    <citation type="journal article" date="2013" name="Plant Cell">
        <title>The transition from a phytopathogenic smut ancestor to an anamorphic biocontrol agent deciphered by comparative whole-genome analysis.</title>
        <authorList>
            <person name="Lefebvre F."/>
            <person name="Joly D.L."/>
            <person name="Labbe C."/>
            <person name="Teichmann B."/>
            <person name="Linning R."/>
            <person name="Belzile F."/>
            <person name="Bakkeren G."/>
            <person name="Belanger R.R."/>
        </authorList>
    </citation>
    <scope>NUCLEOTIDE SEQUENCE [LARGE SCALE GENOMIC DNA]</scope>
    <source>
        <strain evidence="5 6">PF-1</strain>
    </source>
</reference>
<name>A0A061HAN5_9BASI</name>
<keyword evidence="3" id="KW-0378">Hydrolase</keyword>
<gene>
    <name evidence="5" type="ORF">PFL1_02713</name>
</gene>
<dbReference type="InterPro" id="IPR002037">
    <property type="entry name" value="Glyco_hydro_8"/>
</dbReference>
<dbReference type="Pfam" id="PF01270">
    <property type="entry name" value="Glyco_hydro_8"/>
    <property type="match status" value="1"/>
</dbReference>
<dbReference type="InterPro" id="IPR019834">
    <property type="entry name" value="Glyco_hydro_8_CS"/>
</dbReference>
<comment type="similarity">
    <text evidence="1">Belongs to the glycosyl hydrolase 8 (cellulase D) family.</text>
</comment>
<dbReference type="GO" id="GO:0004553">
    <property type="term" value="F:hydrolase activity, hydrolyzing O-glycosyl compounds"/>
    <property type="evidence" value="ECO:0007669"/>
    <property type="project" value="InterPro"/>
</dbReference>
<evidence type="ECO:0000256" key="3">
    <source>
        <dbReference type="ARBA" id="ARBA00022801"/>
    </source>
</evidence>
<accession>A0A061HAN5</accession>
<dbReference type="InterPro" id="IPR008928">
    <property type="entry name" value="6-hairpin_glycosidase_sf"/>
</dbReference>
<dbReference type="OrthoDB" id="2541080at2759"/>
<evidence type="ECO:0000313" key="6">
    <source>
        <dbReference type="Proteomes" id="UP000053664"/>
    </source>
</evidence>
<dbReference type="AlphaFoldDB" id="A0A061HAN5"/>
<dbReference type="eggNOG" id="ENOG502RYET">
    <property type="taxonomic scope" value="Eukaryota"/>
</dbReference>
<keyword evidence="2" id="KW-0732">Signal</keyword>
<evidence type="ECO:0000256" key="1">
    <source>
        <dbReference type="ARBA" id="ARBA00009209"/>
    </source>
</evidence>
<sequence>MEAKYIAWRNAYIRSSPEGLYCFYNASGDNGDAVTCSEAHGYAMLISILHRNLQDFDALLRFFLHFRNEKGLMKWQVRQKKHHALYVAEDGQTSATDGDIDIAAALILASRLFPQGSPAYPAGAYRHEAQALLSAIYRYEIHPDLRTPLLGDWCNSDGDDNVRLYNATRSSDFILSAFHLFEQFVDDAGQKQAWRSVVDAVVGATVSVSSQSETGLVPDFLEYNAQERTWKPAWGKLLEGEYDGHVSWNACRTPWRLAHYYAVTQDARLRPVLDKMYKSLVSPDHRECDFPQTPAGIDIWSGKPLVDYSDKAFIAPTSYLCYVLGDSASHKQGVDALAAAKDSYFGDSIDVLIAEQAVNAELFR</sequence>
<dbReference type="HOGENOM" id="CLU_880212_0_0_1"/>
<dbReference type="PRINTS" id="PR00735">
    <property type="entry name" value="GLHYDRLASE8"/>
</dbReference>
<keyword evidence="4" id="KW-0326">Glycosidase</keyword>
<dbReference type="PROSITE" id="PS00812">
    <property type="entry name" value="GLYCOSYL_HYDROL_F8"/>
    <property type="match status" value="1"/>
</dbReference>
<dbReference type="RefSeq" id="XP_007878420.1">
    <property type="nucleotide sequence ID" value="XM_007880229.1"/>
</dbReference>
<dbReference type="Proteomes" id="UP000053664">
    <property type="component" value="Unassembled WGS sequence"/>
</dbReference>
<dbReference type="GO" id="GO:0005975">
    <property type="term" value="P:carbohydrate metabolic process"/>
    <property type="evidence" value="ECO:0007669"/>
    <property type="project" value="InterPro"/>
</dbReference>